<proteinExistence type="predicted"/>
<reference evidence="1 2" key="1">
    <citation type="submission" date="2016-10" db="EMBL/GenBank/DDBJ databases">
        <authorList>
            <person name="Varghese N."/>
            <person name="Submissions S."/>
        </authorList>
    </citation>
    <scope>NUCLEOTIDE SEQUENCE [LARGE SCALE GENOMIC DNA]</scope>
    <source>
        <strain evidence="1 2">RHA_55</strain>
    </source>
</reference>
<dbReference type="Proteomes" id="UP000198963">
    <property type="component" value="Chromosome I"/>
</dbReference>
<accession>A0A1H1MLM8</accession>
<dbReference type="AlphaFoldDB" id="A0A1H1MLM8"/>
<protein>
    <submittedName>
        <fullName evidence="1">Uncharacterized protein</fullName>
    </submittedName>
</protein>
<gene>
    <name evidence="1" type="ORF">SAMN04489797_0356</name>
</gene>
<sequence>MTLKESIFGIYGNLKQQNKIQTTRIQTLNYKSKI</sequence>
<evidence type="ECO:0000313" key="2">
    <source>
        <dbReference type="Proteomes" id="UP000198963"/>
    </source>
</evidence>
<evidence type="ECO:0000313" key="1">
    <source>
        <dbReference type="EMBL" id="SDR87606.1"/>
    </source>
</evidence>
<organism evidence="1 2">
    <name type="scientific">Winogradskyella sediminis</name>
    <dbReference type="NCBI Taxonomy" id="1382466"/>
    <lineage>
        <taxon>Bacteria</taxon>
        <taxon>Pseudomonadati</taxon>
        <taxon>Bacteroidota</taxon>
        <taxon>Flavobacteriia</taxon>
        <taxon>Flavobacteriales</taxon>
        <taxon>Flavobacteriaceae</taxon>
        <taxon>Winogradskyella</taxon>
    </lineage>
</organism>
<name>A0A1H1MLM8_9FLAO</name>
<dbReference type="EMBL" id="LT629774">
    <property type="protein sequence ID" value="SDR87606.1"/>
    <property type="molecule type" value="Genomic_DNA"/>
</dbReference>
<keyword evidence="2" id="KW-1185">Reference proteome</keyword>